<evidence type="ECO:0000313" key="2">
    <source>
        <dbReference type="EMBL" id="KAF5838231.1"/>
    </source>
</evidence>
<dbReference type="Proteomes" id="UP000815325">
    <property type="component" value="Unassembled WGS sequence"/>
</dbReference>
<reference evidence="2" key="1">
    <citation type="submission" date="2017-08" db="EMBL/GenBank/DDBJ databases">
        <authorList>
            <person name="Polle J.E."/>
            <person name="Barry K."/>
            <person name="Cushman J."/>
            <person name="Schmutz J."/>
            <person name="Tran D."/>
            <person name="Hathwaick L.T."/>
            <person name="Yim W.C."/>
            <person name="Jenkins J."/>
            <person name="Mckie-Krisberg Z.M."/>
            <person name="Prochnik S."/>
            <person name="Lindquist E."/>
            <person name="Dockter R.B."/>
            <person name="Adam C."/>
            <person name="Molina H."/>
            <person name="Bunkerborg J."/>
            <person name="Jin E."/>
            <person name="Buchheim M."/>
            <person name="Magnuson J."/>
        </authorList>
    </citation>
    <scope>NUCLEOTIDE SEQUENCE</scope>
    <source>
        <strain evidence="2">CCAP 19/18</strain>
    </source>
</reference>
<dbReference type="InterPro" id="IPR046341">
    <property type="entry name" value="SET_dom_sf"/>
</dbReference>
<comment type="caution">
    <text evidence="2">The sequence shown here is derived from an EMBL/GenBank/DDBJ whole genome shotgun (WGS) entry which is preliminary data.</text>
</comment>
<dbReference type="InterPro" id="IPR044237">
    <property type="entry name" value="ATXR2-like"/>
</dbReference>
<sequence length="342" mass="36400">MSLIKRNCAYIFAHACATKVAGAVSGGNVRVQDAGSGKGKGIFASKDFSQGDVIFRERPLVAMQHNESSKETTVCAHSHVFVGSVEQLIAKSLVNVIESAAALAAQGKHDMAGDCDGEEDGVEDEEARELQQRMVLINQHVSMAEIEQLQTGGLKLPLSERMHLPQPVPCRGACGVVYCSTATEEAAWQQQHCLLCPGTFPGDAHSYAPWTIRRARLGAFYNHAARSNDIFVLVAKAVAMTALRAMHILNGREPMLLQQQQQQQQSGVGREPQQAESFAVSGSESAAGSVSAGYVEWGLRQLKGSLQDNQGSSTSAAPPSASSTAACTPVCTPGEHCSKYTS</sequence>
<keyword evidence="3" id="KW-1185">Reference proteome</keyword>
<organism evidence="2 3">
    <name type="scientific">Dunaliella salina</name>
    <name type="common">Green alga</name>
    <name type="synonym">Protococcus salinus</name>
    <dbReference type="NCBI Taxonomy" id="3046"/>
    <lineage>
        <taxon>Eukaryota</taxon>
        <taxon>Viridiplantae</taxon>
        <taxon>Chlorophyta</taxon>
        <taxon>core chlorophytes</taxon>
        <taxon>Chlorophyceae</taxon>
        <taxon>CS clade</taxon>
        <taxon>Chlamydomonadales</taxon>
        <taxon>Dunaliellaceae</taxon>
        <taxon>Dunaliella</taxon>
    </lineage>
</organism>
<gene>
    <name evidence="2" type="ORF">DUNSADRAFT_3211</name>
</gene>
<dbReference type="PANTHER" id="PTHR47436:SF1">
    <property type="entry name" value="SET DOMAIN-CONTAINING PROTEIN"/>
    <property type="match status" value="1"/>
</dbReference>
<evidence type="ECO:0000256" key="1">
    <source>
        <dbReference type="SAM" id="MobiDB-lite"/>
    </source>
</evidence>
<protein>
    <submittedName>
        <fullName evidence="2">Uncharacterized protein</fullName>
    </submittedName>
</protein>
<dbReference type="SUPFAM" id="SSF82199">
    <property type="entry name" value="SET domain"/>
    <property type="match status" value="1"/>
</dbReference>
<feature type="compositionally biased region" description="Low complexity" evidence="1">
    <location>
        <begin position="312"/>
        <end position="326"/>
    </location>
</feature>
<dbReference type="EMBL" id="MU069586">
    <property type="protein sequence ID" value="KAF5838231.1"/>
    <property type="molecule type" value="Genomic_DNA"/>
</dbReference>
<evidence type="ECO:0000313" key="3">
    <source>
        <dbReference type="Proteomes" id="UP000815325"/>
    </source>
</evidence>
<name>A0ABQ7GUE3_DUNSA</name>
<proteinExistence type="predicted"/>
<feature type="region of interest" description="Disordered" evidence="1">
    <location>
        <begin position="306"/>
        <end position="330"/>
    </location>
</feature>
<dbReference type="PANTHER" id="PTHR47436">
    <property type="entry name" value="HISTONE-LYSINE N-METHYLTRANSFERASE ATXR2"/>
    <property type="match status" value="1"/>
</dbReference>
<accession>A0ABQ7GUE3</accession>
<feature type="region of interest" description="Disordered" evidence="1">
    <location>
        <begin position="257"/>
        <end position="282"/>
    </location>
</feature>